<evidence type="ECO:0008006" key="5">
    <source>
        <dbReference type="Google" id="ProtNLM"/>
    </source>
</evidence>
<feature type="compositionally biased region" description="Polar residues" evidence="1">
    <location>
        <begin position="301"/>
        <end position="311"/>
    </location>
</feature>
<dbReference type="AlphaFoldDB" id="A0A6A6UWD2"/>
<keyword evidence="2" id="KW-0732">Signal</keyword>
<keyword evidence="4" id="KW-1185">Reference proteome</keyword>
<feature type="region of interest" description="Disordered" evidence="1">
    <location>
        <begin position="290"/>
        <end position="311"/>
    </location>
</feature>
<gene>
    <name evidence="3" type="ORF">BT63DRAFT_35963</name>
</gene>
<feature type="region of interest" description="Disordered" evidence="1">
    <location>
        <begin position="190"/>
        <end position="210"/>
    </location>
</feature>
<feature type="compositionally biased region" description="Low complexity" evidence="1">
    <location>
        <begin position="378"/>
        <end position="435"/>
    </location>
</feature>
<dbReference type="Proteomes" id="UP000799302">
    <property type="component" value="Unassembled WGS sequence"/>
</dbReference>
<feature type="region of interest" description="Disordered" evidence="1">
    <location>
        <begin position="344"/>
        <end position="438"/>
    </location>
</feature>
<proteinExistence type="predicted"/>
<protein>
    <recommendedName>
        <fullName evidence="5">Extracellular membrane protein CFEM domain-containing protein</fullName>
    </recommendedName>
</protein>
<evidence type="ECO:0000313" key="4">
    <source>
        <dbReference type="Proteomes" id="UP000799302"/>
    </source>
</evidence>
<organism evidence="3 4">
    <name type="scientific">Microthyrium microscopicum</name>
    <dbReference type="NCBI Taxonomy" id="703497"/>
    <lineage>
        <taxon>Eukaryota</taxon>
        <taxon>Fungi</taxon>
        <taxon>Dikarya</taxon>
        <taxon>Ascomycota</taxon>
        <taxon>Pezizomycotina</taxon>
        <taxon>Dothideomycetes</taxon>
        <taxon>Dothideomycetes incertae sedis</taxon>
        <taxon>Microthyriales</taxon>
        <taxon>Microthyriaceae</taxon>
        <taxon>Microthyrium</taxon>
    </lineage>
</organism>
<evidence type="ECO:0000313" key="3">
    <source>
        <dbReference type="EMBL" id="KAF2675378.1"/>
    </source>
</evidence>
<feature type="compositionally biased region" description="Polar residues" evidence="1">
    <location>
        <begin position="363"/>
        <end position="377"/>
    </location>
</feature>
<dbReference type="EMBL" id="MU004230">
    <property type="protein sequence ID" value="KAF2675378.1"/>
    <property type="molecule type" value="Genomic_DNA"/>
</dbReference>
<feature type="signal peptide" evidence="2">
    <location>
        <begin position="1"/>
        <end position="21"/>
    </location>
</feature>
<feature type="compositionally biased region" description="Low complexity" evidence="1">
    <location>
        <begin position="344"/>
        <end position="362"/>
    </location>
</feature>
<reference evidence="3" key="1">
    <citation type="journal article" date="2020" name="Stud. Mycol.">
        <title>101 Dothideomycetes genomes: a test case for predicting lifestyles and emergence of pathogens.</title>
        <authorList>
            <person name="Haridas S."/>
            <person name="Albert R."/>
            <person name="Binder M."/>
            <person name="Bloem J."/>
            <person name="Labutti K."/>
            <person name="Salamov A."/>
            <person name="Andreopoulos B."/>
            <person name="Baker S."/>
            <person name="Barry K."/>
            <person name="Bills G."/>
            <person name="Bluhm B."/>
            <person name="Cannon C."/>
            <person name="Castanera R."/>
            <person name="Culley D."/>
            <person name="Daum C."/>
            <person name="Ezra D."/>
            <person name="Gonzalez J."/>
            <person name="Henrissat B."/>
            <person name="Kuo A."/>
            <person name="Liang C."/>
            <person name="Lipzen A."/>
            <person name="Lutzoni F."/>
            <person name="Magnuson J."/>
            <person name="Mondo S."/>
            <person name="Nolan M."/>
            <person name="Ohm R."/>
            <person name="Pangilinan J."/>
            <person name="Park H.-J."/>
            <person name="Ramirez L."/>
            <person name="Alfaro M."/>
            <person name="Sun H."/>
            <person name="Tritt A."/>
            <person name="Yoshinaga Y."/>
            <person name="Zwiers L.-H."/>
            <person name="Turgeon B."/>
            <person name="Goodwin S."/>
            <person name="Spatafora J."/>
            <person name="Crous P."/>
            <person name="Grigoriev I."/>
        </authorList>
    </citation>
    <scope>NUCLEOTIDE SEQUENCE</scope>
    <source>
        <strain evidence="3">CBS 115976</strain>
    </source>
</reference>
<evidence type="ECO:0000256" key="2">
    <source>
        <dbReference type="SAM" id="SignalP"/>
    </source>
</evidence>
<name>A0A6A6UWD2_9PEZI</name>
<evidence type="ECO:0000256" key="1">
    <source>
        <dbReference type="SAM" id="MobiDB-lite"/>
    </source>
</evidence>
<feature type="chain" id="PRO_5025455955" description="Extracellular membrane protein CFEM domain-containing protein" evidence="2">
    <location>
        <begin position="22"/>
        <end position="454"/>
    </location>
</feature>
<accession>A0A6A6UWD2</accession>
<feature type="region of interest" description="Disordered" evidence="1">
    <location>
        <begin position="242"/>
        <end position="264"/>
    </location>
</feature>
<sequence>MATIQYLPLWSLFFLMSIAAAQTTRDWCFTWDSCFLAISNARYLEIAKTDCRTFMQDKTVTSIIPTETAFTTEVVTVYIPVNTIVNGKRQIGSPTTSAPTVAPAQTSLPYYASVCLGTERFETACECIGINAAATSTVYTKTTFKELSQTFVYVTHTSTKPGSSSTFYTATSLPGNGSVPVGGSGTSVLSSLVTGTGQSSNTQTSSGLSTSESTLSISTVFSSTLSAVSTNSSLASIETVTSTTEQIPSSTSQSSPSLSLSTSASGPPIVSYSTGVGFNSTSQSLAGTAASSLSTGYPMPSEQSDSSQIPGTTCSCWTTQPSLIVSSSLTSSFGTFAASGSSSGAFTASESSSTEVPKSSTTMTELSNSTSITVQTYPTGTSAISSSTGSAPTLPSASSSVASSSSASPPDSTSTLHSSSTISSTSSSPTTSCVSQANQGKPGTYFSRFCVRTI</sequence>